<feature type="transmembrane region" description="Helical" evidence="17">
    <location>
        <begin position="290"/>
        <end position="308"/>
    </location>
</feature>
<keyword evidence="14" id="KW-0464">Manganese</keyword>
<evidence type="ECO:0000256" key="15">
    <source>
        <dbReference type="ARBA" id="ARBA00030679"/>
    </source>
</evidence>
<proteinExistence type="inferred from homology"/>
<comment type="similarity">
    <text evidence="5">Belongs to the STT3 family.</text>
</comment>
<dbReference type="NCBIfam" id="TIGR04154">
    <property type="entry name" value="archaeo_STT3"/>
    <property type="match status" value="1"/>
</dbReference>
<sequence length="820" mass="91935">MTGENEKTKIINILPYCTGILIPFIIALYIRIRPRASVFISDTFVRFGGNDPWYHLRNVESIVHNYPNVLWFDAYTQYPNGTNQVFAPLFDMVLSTIIWILGLGNPSQDLIYKICAYYPAFLGAVVIIPTYFAAKWLFDRRTGLLAAFLIALAPGQFLSRSIIGFNDHHIAETLLTTFVAMFMIKLLMVAYEKQITFTDLKERNYDGLMASLPYIILAGLILGAYSLAWYGAVFFSFILGIYLTVQHIIDHMHKRPTEYLAISGVIIFGIALMMVLMVPNLSSKGPLIEGLFTGIIAFPLFTLISIEFKKRKLEIYYYPLSIALLAIAVIVLAKAISPSTYALITKLASYFMNTGGSLTIAEASPLLSSGGQFTLQPLWYNFGTLGYISFFALAILIYKTFTKKNTPDKTFLLVWTLMIIWAMLQQNRFAYYYSVNAAILSAWIGVEILNLAGWQNITDRIKSKTFNASNIKIMHILSAVIIILVMIYPSYSLAMQQSQGTGGPNGYWIEATSWLRYNTPDPGLDYYENYEKPATGETYEYPDTAYGVMSWWDYGHWIEVIGHRIPNANPFQQGVGGRRESIEEENEPGASTFFTASSEEEATKVLEAVDPDPDKAGARYIVSDVEMATGKFYAMTAWTLDTDDYYVQVQTDSGYMTVPGQRYYNSMEARLHIFDGNGLKQYRMVHESPMSSSTQEAGYKNVYNVLFGGNLPEDYSGYVKIFEYVEGATITGTAPADETVTIGNTILTSQMRTFAYSQTTTARPDGTYSFTVPYSTTGPIEGETQFDTMPTGSYVISYGNTTQQVSVSETDILNGNTIEV</sequence>
<feature type="transmembrane region" description="Helical" evidence="17">
    <location>
        <begin position="257"/>
        <end position="278"/>
    </location>
</feature>
<evidence type="ECO:0000259" key="18">
    <source>
        <dbReference type="Pfam" id="PF02516"/>
    </source>
</evidence>
<dbReference type="Pfam" id="PF22627">
    <property type="entry name" value="AglB_core-like"/>
    <property type="match status" value="1"/>
</dbReference>
<feature type="transmembrane region" description="Helical" evidence="17">
    <location>
        <begin position="110"/>
        <end position="132"/>
    </location>
</feature>
<evidence type="ECO:0000259" key="19">
    <source>
        <dbReference type="Pfam" id="PF18079"/>
    </source>
</evidence>
<dbReference type="EC" id="2.4.99.21" evidence="6"/>
<keyword evidence="12 17" id="KW-1133">Transmembrane helix</keyword>
<evidence type="ECO:0000256" key="8">
    <source>
        <dbReference type="ARBA" id="ARBA00022679"/>
    </source>
</evidence>
<dbReference type="Pfam" id="PF18079">
    <property type="entry name" value="AglB_L1"/>
    <property type="match status" value="1"/>
</dbReference>
<comment type="pathway">
    <text evidence="4">Protein modification; protein glycosylation.</text>
</comment>
<dbReference type="Pfam" id="PF02516">
    <property type="entry name" value="STT3"/>
    <property type="match status" value="1"/>
</dbReference>
<dbReference type="Proteomes" id="UP000319335">
    <property type="component" value="Unassembled WGS sequence"/>
</dbReference>
<dbReference type="GO" id="GO:0046872">
    <property type="term" value="F:metal ion binding"/>
    <property type="evidence" value="ECO:0007669"/>
    <property type="project" value="UniProtKB-KW"/>
</dbReference>
<keyword evidence="13 17" id="KW-0472">Membrane</keyword>
<feature type="transmembrane region" description="Helical" evidence="17">
    <location>
        <begin position="431"/>
        <end position="452"/>
    </location>
</feature>
<name>A0A7Z8KPK1_9EURY</name>
<feature type="domain" description="Oligosaccharyl transferase STT3 N-terminal" evidence="18">
    <location>
        <begin position="33"/>
        <end position="484"/>
    </location>
</feature>
<organism evidence="21 22">
    <name type="scientific">Methanolobus vulcani</name>
    <dbReference type="NCBI Taxonomy" id="38026"/>
    <lineage>
        <taxon>Archaea</taxon>
        <taxon>Methanobacteriati</taxon>
        <taxon>Methanobacteriota</taxon>
        <taxon>Stenosarchaea group</taxon>
        <taxon>Methanomicrobia</taxon>
        <taxon>Methanosarcinales</taxon>
        <taxon>Methanosarcinaceae</taxon>
        <taxon>Methanolobus</taxon>
    </lineage>
</organism>
<dbReference type="InterPro" id="IPR003674">
    <property type="entry name" value="Oligo_trans_STT3"/>
</dbReference>
<dbReference type="Gene3D" id="2.60.40.3390">
    <property type="match status" value="1"/>
</dbReference>
<feature type="domain" description="AglB-like core" evidence="20">
    <location>
        <begin position="508"/>
        <end position="628"/>
    </location>
</feature>
<evidence type="ECO:0000256" key="14">
    <source>
        <dbReference type="ARBA" id="ARBA00023211"/>
    </source>
</evidence>
<accession>A0A7Z8KPK1</accession>
<evidence type="ECO:0000256" key="4">
    <source>
        <dbReference type="ARBA" id="ARBA00004922"/>
    </source>
</evidence>
<feature type="transmembrane region" description="Helical" evidence="17">
    <location>
        <begin position="378"/>
        <end position="398"/>
    </location>
</feature>
<evidence type="ECO:0000313" key="22">
    <source>
        <dbReference type="Proteomes" id="UP000319335"/>
    </source>
</evidence>
<reference evidence="21 22" key="1">
    <citation type="submission" date="2019-06" db="EMBL/GenBank/DDBJ databases">
        <title>Draft genome sequence of Methanolobus vulcani B1d.</title>
        <authorList>
            <person name="Creighbaum A.J."/>
            <person name="Ticak T."/>
            <person name="Hariraju D."/>
            <person name="Arivett B.A."/>
            <person name="Ferguson D.J.Jr."/>
        </authorList>
    </citation>
    <scope>NUCLEOTIDE SEQUENCE [LARGE SCALE GENOMIC DNA]</scope>
    <source>
        <strain evidence="21 22">B1d</strain>
    </source>
</reference>
<evidence type="ECO:0000256" key="12">
    <source>
        <dbReference type="ARBA" id="ARBA00022989"/>
    </source>
</evidence>
<evidence type="ECO:0000256" key="13">
    <source>
        <dbReference type="ARBA" id="ARBA00023136"/>
    </source>
</evidence>
<dbReference type="InterPro" id="IPR048307">
    <property type="entry name" value="STT3_N"/>
</dbReference>
<comment type="catalytic activity">
    <reaction evidence="16">
        <text>an archaeal dolichyl phosphooligosaccharide + [protein]-L-asparagine = an archaeal dolichyl phosphate + a glycoprotein with the oligosaccharide chain attached by N-beta-D-glycosyl linkage to a protein L-asparagine.</text>
        <dbReference type="EC" id="2.4.99.21"/>
    </reaction>
</comment>
<dbReference type="InterPro" id="IPR054479">
    <property type="entry name" value="AglB-like_core"/>
</dbReference>
<evidence type="ECO:0000256" key="5">
    <source>
        <dbReference type="ARBA" id="ARBA00010810"/>
    </source>
</evidence>
<evidence type="ECO:0000256" key="17">
    <source>
        <dbReference type="SAM" id="Phobius"/>
    </source>
</evidence>
<comment type="subcellular location">
    <subcellularLocation>
        <location evidence="3">Cell membrane</location>
        <topology evidence="3">Multi-pass membrane protein</topology>
    </subcellularLocation>
</comment>
<evidence type="ECO:0000256" key="6">
    <source>
        <dbReference type="ARBA" id="ARBA00012602"/>
    </source>
</evidence>
<evidence type="ECO:0000259" key="20">
    <source>
        <dbReference type="Pfam" id="PF22627"/>
    </source>
</evidence>
<dbReference type="GO" id="GO:0004576">
    <property type="term" value="F:oligosaccharyl transferase activity"/>
    <property type="evidence" value="ECO:0007669"/>
    <property type="project" value="InterPro"/>
</dbReference>
<evidence type="ECO:0000256" key="2">
    <source>
        <dbReference type="ARBA" id="ARBA00001946"/>
    </source>
</evidence>
<dbReference type="AlphaFoldDB" id="A0A7Z8KPK1"/>
<dbReference type="Gene3D" id="3.40.50.12610">
    <property type="match status" value="1"/>
</dbReference>
<feature type="transmembrane region" description="Helical" evidence="17">
    <location>
        <begin position="315"/>
        <end position="336"/>
    </location>
</feature>
<keyword evidence="9 17" id="KW-0812">Transmembrane</keyword>
<dbReference type="RefSeq" id="WP_154810487.1">
    <property type="nucleotide sequence ID" value="NZ_VIAQ01000019.1"/>
</dbReference>
<dbReference type="OrthoDB" id="82393at2157"/>
<comment type="cofactor">
    <cofactor evidence="2">
        <name>Mg(2+)</name>
        <dbReference type="ChEBI" id="CHEBI:18420"/>
    </cofactor>
</comment>
<feature type="transmembrane region" description="Helical" evidence="17">
    <location>
        <begin position="169"/>
        <end position="191"/>
    </location>
</feature>
<feature type="transmembrane region" description="Helical" evidence="17">
    <location>
        <begin position="473"/>
        <end position="491"/>
    </location>
</feature>
<evidence type="ECO:0000313" key="21">
    <source>
        <dbReference type="EMBL" id="TQD23864.1"/>
    </source>
</evidence>
<feature type="transmembrane region" description="Helical" evidence="17">
    <location>
        <begin position="13"/>
        <end position="30"/>
    </location>
</feature>
<evidence type="ECO:0000256" key="3">
    <source>
        <dbReference type="ARBA" id="ARBA00004651"/>
    </source>
</evidence>
<dbReference type="InterPro" id="IPR026410">
    <property type="entry name" value="OlisacTrfase_arch"/>
</dbReference>
<evidence type="ECO:0000256" key="9">
    <source>
        <dbReference type="ARBA" id="ARBA00022692"/>
    </source>
</evidence>
<gene>
    <name evidence="21" type="ORF">FKV42_11665</name>
</gene>
<keyword evidence="22" id="KW-1185">Reference proteome</keyword>
<dbReference type="EMBL" id="VIAQ01000019">
    <property type="protein sequence ID" value="TQD23864.1"/>
    <property type="molecule type" value="Genomic_DNA"/>
</dbReference>
<keyword evidence="11" id="KW-0460">Magnesium</keyword>
<dbReference type="PANTHER" id="PTHR13872:SF1">
    <property type="entry name" value="DOLICHYL-DIPHOSPHOOLIGOSACCHARIDE--PROTEIN GLYCOSYLTRANSFERASE SUBUNIT STT3B"/>
    <property type="match status" value="1"/>
</dbReference>
<feature type="transmembrane region" description="Helical" evidence="17">
    <location>
        <begin position="144"/>
        <end position="163"/>
    </location>
</feature>
<feature type="transmembrane region" description="Helical" evidence="17">
    <location>
        <begin position="410"/>
        <end position="425"/>
    </location>
</feature>
<dbReference type="PANTHER" id="PTHR13872">
    <property type="entry name" value="DOLICHYL-DIPHOSPHOOLIGOSACCHARIDE--PROTEIN GLYCOSYLTRANSFERASE SUBUNIT"/>
    <property type="match status" value="1"/>
</dbReference>
<feature type="domain" description="Archaeal glycosylation protein B peripheral" evidence="19">
    <location>
        <begin position="727"/>
        <end position="818"/>
    </location>
</feature>
<comment type="caution">
    <text evidence="21">The sequence shown here is derived from an EMBL/GenBank/DDBJ whole genome shotgun (WGS) entry which is preliminary data.</text>
</comment>
<dbReference type="UniPathway" id="UPA00378"/>
<evidence type="ECO:0000256" key="7">
    <source>
        <dbReference type="ARBA" id="ARBA00022676"/>
    </source>
</evidence>
<dbReference type="GO" id="GO:0005886">
    <property type="term" value="C:plasma membrane"/>
    <property type="evidence" value="ECO:0007669"/>
    <property type="project" value="UniProtKB-SubCell"/>
</dbReference>
<evidence type="ECO:0000256" key="10">
    <source>
        <dbReference type="ARBA" id="ARBA00022723"/>
    </source>
</evidence>
<feature type="transmembrane region" description="Helical" evidence="17">
    <location>
        <begin position="85"/>
        <end position="104"/>
    </location>
</feature>
<protein>
    <recommendedName>
        <fullName evidence="6">dolichyl-phosphooligosaccharide-protein glycotransferase</fullName>
        <ecNumber evidence="6">2.4.99.21</ecNumber>
    </recommendedName>
    <alternativeName>
        <fullName evidence="15">Oligosaccharyl transferase</fullName>
    </alternativeName>
</protein>
<feature type="transmembrane region" description="Helical" evidence="17">
    <location>
        <begin position="227"/>
        <end position="245"/>
    </location>
</feature>
<keyword evidence="7" id="KW-0328">Glycosyltransferase</keyword>
<evidence type="ECO:0000256" key="11">
    <source>
        <dbReference type="ARBA" id="ARBA00022842"/>
    </source>
</evidence>
<comment type="cofactor">
    <cofactor evidence="1">
        <name>Mn(2+)</name>
        <dbReference type="ChEBI" id="CHEBI:29035"/>
    </cofactor>
</comment>
<evidence type="ECO:0000256" key="16">
    <source>
        <dbReference type="ARBA" id="ARBA00034066"/>
    </source>
</evidence>
<keyword evidence="10" id="KW-0479">Metal-binding</keyword>
<dbReference type="InterPro" id="IPR041154">
    <property type="entry name" value="AglB_P1"/>
</dbReference>
<evidence type="ECO:0000256" key="1">
    <source>
        <dbReference type="ARBA" id="ARBA00001936"/>
    </source>
</evidence>
<keyword evidence="8 21" id="KW-0808">Transferase</keyword>